<keyword evidence="1" id="KW-0547">Nucleotide-binding</keyword>
<dbReference type="Pfam" id="PF00196">
    <property type="entry name" value="GerE"/>
    <property type="match status" value="1"/>
</dbReference>
<dbReference type="PANTHER" id="PTHR16305">
    <property type="entry name" value="TESTICULAR SOLUBLE ADENYLYL CYCLASE"/>
    <property type="match status" value="1"/>
</dbReference>
<dbReference type="InterPro" id="IPR000792">
    <property type="entry name" value="Tscrpt_reg_LuxR_C"/>
</dbReference>
<keyword evidence="2" id="KW-0067">ATP-binding</keyword>
<protein>
    <submittedName>
        <fullName evidence="4">AAA family ATPase</fullName>
    </submittedName>
</protein>
<evidence type="ECO:0000313" key="5">
    <source>
        <dbReference type="Proteomes" id="UP000598996"/>
    </source>
</evidence>
<feature type="domain" description="HTH luxR-type" evidence="3">
    <location>
        <begin position="807"/>
        <end position="868"/>
    </location>
</feature>
<reference evidence="4 5" key="1">
    <citation type="submission" date="2021-01" db="EMBL/GenBank/DDBJ databases">
        <title>Actinoplanes sp. nov. LDG1-01 isolated from lichen.</title>
        <authorList>
            <person name="Saeng-In P."/>
            <person name="Phongsopitanun W."/>
            <person name="Kanchanasin P."/>
            <person name="Yuki M."/>
            <person name="Kudo T."/>
            <person name="Ohkuma M."/>
            <person name="Tanasupawat S."/>
        </authorList>
    </citation>
    <scope>NUCLEOTIDE SEQUENCE [LARGE SCALE GENOMIC DNA]</scope>
    <source>
        <strain evidence="4 5">LDG1-01</strain>
    </source>
</reference>
<dbReference type="Proteomes" id="UP000598996">
    <property type="component" value="Unassembled WGS sequence"/>
</dbReference>
<keyword evidence="5" id="KW-1185">Reference proteome</keyword>
<evidence type="ECO:0000256" key="1">
    <source>
        <dbReference type="ARBA" id="ARBA00022741"/>
    </source>
</evidence>
<comment type="caution">
    <text evidence="4">The sequence shown here is derived from an EMBL/GenBank/DDBJ whole genome shotgun (WGS) entry which is preliminary data.</text>
</comment>
<dbReference type="SMART" id="SM00421">
    <property type="entry name" value="HTH_LUXR"/>
    <property type="match status" value="1"/>
</dbReference>
<dbReference type="PRINTS" id="PR00038">
    <property type="entry name" value="HTHLUXR"/>
</dbReference>
<dbReference type="InterPro" id="IPR036388">
    <property type="entry name" value="WH-like_DNA-bd_sf"/>
</dbReference>
<dbReference type="InterPro" id="IPR027417">
    <property type="entry name" value="P-loop_NTPase"/>
</dbReference>
<evidence type="ECO:0000259" key="3">
    <source>
        <dbReference type="PROSITE" id="PS50043"/>
    </source>
</evidence>
<dbReference type="Pfam" id="PF13191">
    <property type="entry name" value="AAA_16"/>
    <property type="match status" value="1"/>
</dbReference>
<dbReference type="EMBL" id="JAENHO010000001">
    <property type="protein sequence ID" value="MBL7253209.1"/>
    <property type="molecule type" value="Genomic_DNA"/>
</dbReference>
<organism evidence="4 5">
    <name type="scientific">Paractinoplanes lichenicola</name>
    <dbReference type="NCBI Taxonomy" id="2802976"/>
    <lineage>
        <taxon>Bacteria</taxon>
        <taxon>Bacillati</taxon>
        <taxon>Actinomycetota</taxon>
        <taxon>Actinomycetes</taxon>
        <taxon>Micromonosporales</taxon>
        <taxon>Micromonosporaceae</taxon>
        <taxon>Paractinoplanes</taxon>
    </lineage>
</organism>
<dbReference type="SUPFAM" id="SSF46894">
    <property type="entry name" value="C-terminal effector domain of the bipartite response regulators"/>
    <property type="match status" value="1"/>
</dbReference>
<evidence type="ECO:0000313" key="4">
    <source>
        <dbReference type="EMBL" id="MBL7253209.1"/>
    </source>
</evidence>
<dbReference type="InterPro" id="IPR041664">
    <property type="entry name" value="AAA_16"/>
</dbReference>
<dbReference type="PROSITE" id="PS00622">
    <property type="entry name" value="HTH_LUXR_1"/>
    <property type="match status" value="1"/>
</dbReference>
<gene>
    <name evidence="4" type="ORF">JKJ07_02680</name>
</gene>
<dbReference type="PROSITE" id="PS50043">
    <property type="entry name" value="HTH_LUXR_2"/>
    <property type="match status" value="1"/>
</dbReference>
<evidence type="ECO:0000256" key="2">
    <source>
        <dbReference type="ARBA" id="ARBA00022840"/>
    </source>
</evidence>
<dbReference type="RefSeq" id="WP_202989537.1">
    <property type="nucleotide sequence ID" value="NZ_JAENHO010000001.1"/>
</dbReference>
<dbReference type="SUPFAM" id="SSF52540">
    <property type="entry name" value="P-loop containing nucleoside triphosphate hydrolases"/>
    <property type="match status" value="1"/>
</dbReference>
<name>A0ABS1VEW1_9ACTN</name>
<dbReference type="Gene3D" id="1.10.10.10">
    <property type="entry name" value="Winged helix-like DNA-binding domain superfamily/Winged helix DNA-binding domain"/>
    <property type="match status" value="1"/>
</dbReference>
<dbReference type="InterPro" id="IPR016032">
    <property type="entry name" value="Sig_transdc_resp-reg_C-effctor"/>
</dbReference>
<proteinExistence type="predicted"/>
<sequence length="868" mass="92557">MFVGRHEEQQALAALVAGVRDGCSGTLVLVGEPGTGKTSLLGRVGDVRVVAIAGAEPEMCLGYAALHRLLRPWLPLLDTLPGPQRDALRTAFGHLGGGPADRYLVGMATLTLLAEASTPEPLICVIDDAQWLDRESADALTFVARRLHAEALGLLFATRPDGLAPLGGLPAITLPGLPGDDARDLLTASVAGHLDDAVAGQLVDGTGGNPLALVELARTLDPGQLAGLVPLPGPLPVGDLLETHFLRELHPLPAPARLLLLLAAAAPPGDPSLLWRAALQLGIAADEADVALSAGILTESLDFRHPLIRAAVYRGADPADRRRVHAALAAVHDPVREPDRHAWHRAQATIGLDEEVAALLERAAERGGHSVRAAFLARAADLTPDPRAQAARLVAAARAHLVLGDPATASRMLDRAEPGLDRPVPRALARQARARAEMYAGRPAPGTLFEAAASIAALDPALSRTMMFEALQAMLISGDQATMGELARTVLASPAYADPFLLGFAARIAGDYRTAVPLLREALAAVDTDDGLPLAVISVLAADDLWDEDAGRLAWRRLESYDRRHGALGSLRTTLAVGVAWELRAGRFDAAEALQEELAELSRVVGQPYCGDAQRIELLAWQGRESAVRALAADATGLDFLVRNSLAVLEISLGHYPAALACVLPSFDWDKPGAATRSLHEIVEAGVRSGDHEVAKAALVRLEDRAPLSGTPWALGLLARCRALLADDADAFYREALDLLGRTTIVTELARTHLLYGEWLRRRRRRADARTQLHLAHDLFTRMGAAAFVSRTRSELLATGEHPRPRHLPFDSDLTPQERQVAGLAAAGATNSEIAARLFLSTSTVEYHLTRIYRKLGITSRRRLAAAL</sequence>
<dbReference type="PANTHER" id="PTHR16305:SF35">
    <property type="entry name" value="TRANSCRIPTIONAL ACTIVATOR DOMAIN"/>
    <property type="match status" value="1"/>
</dbReference>
<dbReference type="CDD" id="cd06170">
    <property type="entry name" value="LuxR_C_like"/>
    <property type="match status" value="1"/>
</dbReference>
<accession>A0ABS1VEW1</accession>